<dbReference type="InterPro" id="IPR045006">
    <property type="entry name" value="CHLI-like"/>
</dbReference>
<feature type="domain" description="Magnesium chelatase ChlI-like catalytic" evidence="1">
    <location>
        <begin position="194"/>
        <end position="395"/>
    </location>
</feature>
<accession>A0A562QSZ4</accession>
<feature type="domain" description="Mg chelatase-related protein C-terminal" evidence="2">
    <location>
        <begin position="403"/>
        <end position="496"/>
    </location>
</feature>
<dbReference type="Proteomes" id="UP000315711">
    <property type="component" value="Unassembled WGS sequence"/>
</dbReference>
<proteinExistence type="predicted"/>
<dbReference type="RefSeq" id="WP_144448711.1">
    <property type="nucleotide sequence ID" value="NZ_VLKZ01000001.1"/>
</dbReference>
<evidence type="ECO:0000313" key="3">
    <source>
        <dbReference type="EMBL" id="TWI59888.1"/>
    </source>
</evidence>
<gene>
    <name evidence="3" type="ORF">IQ10_00311</name>
</gene>
<evidence type="ECO:0000259" key="2">
    <source>
        <dbReference type="Pfam" id="PF13335"/>
    </source>
</evidence>
<dbReference type="GO" id="GO:0005524">
    <property type="term" value="F:ATP binding"/>
    <property type="evidence" value="ECO:0007669"/>
    <property type="project" value="InterPro"/>
</dbReference>
<sequence length="510" mass="56619">MTVKISSIGLKGLEGYRVQVEVQISSGTESMVIVGLPDASLKESKERVLSAIRTLKCDVTDKKVVVNLSPSEQKKNGPFFDLAMAIGVLKEAGELKEKIPEDAVFIGALSLDGTVVKVEGMLPALIAAKTLGFKRVYLPYDPLLPLDMLEGLEYIVVQHINDVLQHLAGQVLLPLHMPPKAEPIDTQTYKHEKDFCHVIGHERAKEALEIAAAGEHNVLMSGPPGCGKSMLAEAFPSIFPRLTKEAQLEVLSLYQLAQENLLSPQITPFRNPHHSASSVAIIGGGSNPKPGEISLAHRGVLFLDEMAEFPRKTLDMLRQPLEAGKVTISRAQSTVTYPASFILMAAMNPCPCGFLGSNNRYCTCTPKQIQSYQSRISGPVYDRVDILLSLESVNLEEPSHTRQSSAEFRFRVENARERQYERYQEQISNAKVPFDQLSATSPLKENQHNMIRQVSSKHQWSNRVQIKIIRLARTIADLAGSEEITDESIWKAITLRRVNHLKEQMKVGER</sequence>
<dbReference type="Pfam" id="PF13335">
    <property type="entry name" value="Mg_chelatase_C"/>
    <property type="match status" value="1"/>
</dbReference>
<reference evidence="3 4" key="1">
    <citation type="journal article" date="2015" name="Stand. Genomic Sci.">
        <title>Genomic Encyclopedia of Bacterial and Archaeal Type Strains, Phase III: the genomes of soil and plant-associated and newly described type strains.</title>
        <authorList>
            <person name="Whitman W.B."/>
            <person name="Woyke T."/>
            <person name="Klenk H.P."/>
            <person name="Zhou Y."/>
            <person name="Lilburn T.G."/>
            <person name="Beck B.J."/>
            <person name="De Vos P."/>
            <person name="Vandamme P."/>
            <person name="Eisen J.A."/>
            <person name="Garrity G."/>
            <person name="Hugenholtz P."/>
            <person name="Kyrpides N.C."/>
        </authorList>
    </citation>
    <scope>NUCLEOTIDE SEQUENCE [LARGE SCALE GENOMIC DNA]</scope>
    <source>
        <strain evidence="3 4">CGMCC 1.10116</strain>
    </source>
</reference>
<dbReference type="PANTHER" id="PTHR32039:SF7">
    <property type="entry name" value="COMPETENCE PROTEIN COMM"/>
    <property type="match status" value="1"/>
</dbReference>
<name>A0A562QSZ4_9BACI</name>
<dbReference type="SUPFAM" id="SSF54211">
    <property type="entry name" value="Ribosomal protein S5 domain 2-like"/>
    <property type="match status" value="1"/>
</dbReference>
<dbReference type="Pfam" id="PF13541">
    <property type="entry name" value="ChlI"/>
    <property type="match status" value="1"/>
</dbReference>
<dbReference type="SUPFAM" id="SSF52540">
    <property type="entry name" value="P-loop containing nucleoside triphosphate hydrolases"/>
    <property type="match status" value="1"/>
</dbReference>
<evidence type="ECO:0000259" key="1">
    <source>
        <dbReference type="Pfam" id="PF01078"/>
    </source>
</evidence>
<dbReference type="Pfam" id="PF01078">
    <property type="entry name" value="Mg_chelatase"/>
    <property type="match status" value="1"/>
</dbReference>
<dbReference type="InterPro" id="IPR000523">
    <property type="entry name" value="Mg_chelatse_chII-like_cat_dom"/>
</dbReference>
<dbReference type="NCBIfam" id="TIGR00368">
    <property type="entry name" value="YifB family Mg chelatase-like AAA ATPase"/>
    <property type="match status" value="1"/>
</dbReference>
<dbReference type="OrthoDB" id="9813147at2"/>
<protein>
    <submittedName>
        <fullName evidence="3">Magnesium chelatase family protein</fullName>
    </submittedName>
</protein>
<organism evidence="3 4">
    <name type="scientific">Halalkalibacter nanhaiisediminis</name>
    <dbReference type="NCBI Taxonomy" id="688079"/>
    <lineage>
        <taxon>Bacteria</taxon>
        <taxon>Bacillati</taxon>
        <taxon>Bacillota</taxon>
        <taxon>Bacilli</taxon>
        <taxon>Bacillales</taxon>
        <taxon>Bacillaceae</taxon>
        <taxon>Halalkalibacter</taxon>
    </lineage>
</organism>
<dbReference type="PANTHER" id="PTHR32039">
    <property type="entry name" value="MAGNESIUM-CHELATASE SUBUNIT CHLI"/>
    <property type="match status" value="1"/>
</dbReference>
<dbReference type="Gene3D" id="3.40.50.300">
    <property type="entry name" value="P-loop containing nucleotide triphosphate hydrolases"/>
    <property type="match status" value="1"/>
</dbReference>
<dbReference type="InterPro" id="IPR014721">
    <property type="entry name" value="Ribsml_uS5_D2-typ_fold_subgr"/>
</dbReference>
<dbReference type="InterPro" id="IPR004482">
    <property type="entry name" value="Mg_chelat-rel"/>
</dbReference>
<dbReference type="EMBL" id="VLKZ01000001">
    <property type="protein sequence ID" value="TWI59888.1"/>
    <property type="molecule type" value="Genomic_DNA"/>
</dbReference>
<keyword evidence="4" id="KW-1185">Reference proteome</keyword>
<dbReference type="InterPro" id="IPR027417">
    <property type="entry name" value="P-loop_NTPase"/>
</dbReference>
<dbReference type="AlphaFoldDB" id="A0A562QSZ4"/>
<evidence type="ECO:0000313" key="4">
    <source>
        <dbReference type="Proteomes" id="UP000315711"/>
    </source>
</evidence>
<dbReference type="Gene3D" id="3.30.230.10">
    <property type="match status" value="1"/>
</dbReference>
<dbReference type="InterPro" id="IPR025158">
    <property type="entry name" value="Mg_chelat-rel_C"/>
</dbReference>
<dbReference type="InterPro" id="IPR020568">
    <property type="entry name" value="Ribosomal_Su5_D2-typ_SF"/>
</dbReference>
<comment type="caution">
    <text evidence="3">The sequence shown here is derived from an EMBL/GenBank/DDBJ whole genome shotgun (WGS) entry which is preliminary data.</text>
</comment>